<proteinExistence type="predicted"/>
<evidence type="ECO:0000256" key="1">
    <source>
        <dbReference type="SAM" id="MobiDB-lite"/>
    </source>
</evidence>
<evidence type="ECO:0000313" key="2">
    <source>
        <dbReference type="EMBL" id="KAK5090143.1"/>
    </source>
</evidence>
<feature type="region of interest" description="Disordered" evidence="1">
    <location>
        <begin position="407"/>
        <end position="443"/>
    </location>
</feature>
<dbReference type="EMBL" id="JAVRRJ010000001">
    <property type="protein sequence ID" value="KAK5090143.1"/>
    <property type="molecule type" value="Genomic_DNA"/>
</dbReference>
<protein>
    <submittedName>
        <fullName evidence="2">Uncharacterized protein</fullName>
    </submittedName>
</protein>
<dbReference type="Proteomes" id="UP001309876">
    <property type="component" value="Unassembled WGS sequence"/>
</dbReference>
<keyword evidence="3" id="KW-1185">Reference proteome</keyword>
<dbReference type="AlphaFoldDB" id="A0AAN7T529"/>
<name>A0AAN7T529_9EURO</name>
<sequence>MSYTQNSSSTTNFYVSTFQDGNDQSNVFHHEARLPPNQENEHLHEPKESLYSNVSLFLDHLLYPPRTLPEPQPFSAQRLLSRLPAVASTLPNVFSSGPATFGGSSTHTPSEASLYAPSLSQPPLQHKEAHYLSQDAHSLALSQKENGTRDTVSPCLEASLYFAIINMHEDEVCQVQNLPARFNDFPIILEEMTDFATMRIFQEKHFGNTYRSLGLSIEDIHGYGIDYYDPVLGSSSQVFTSTERAWRKCLNDINSLYHTFRSCLQPTSCLFCKHQPRVYTFFEAERIRDVLLNNVRPSAELQYHDAYDPEHAQGLGTHHWSHYMRYNNICQEIDVTNGATQPELQNFGLPGTTQLYAPLAITPPSNYNQVLTYVEPPQNNLIALPFQPSLGANGIAPPLQDLPQGVDEVRGPLGRRLVNPDTYNKPPTQKDYSKAAEQPKGSTKRDEDMCLTCIYHGRGCKGTGLVMVKGKYRCPCCATKRADNTGMRRCYWRNEAAGIRTYEDAKAADPHKFVNEENTRGGKLARAQKRLKQKAERAIKSATNDALMTDE</sequence>
<accession>A0AAN7T529</accession>
<gene>
    <name evidence="2" type="ORF">LTR05_000313</name>
</gene>
<evidence type="ECO:0000313" key="3">
    <source>
        <dbReference type="Proteomes" id="UP001309876"/>
    </source>
</evidence>
<organism evidence="2 3">
    <name type="scientific">Lithohypha guttulata</name>
    <dbReference type="NCBI Taxonomy" id="1690604"/>
    <lineage>
        <taxon>Eukaryota</taxon>
        <taxon>Fungi</taxon>
        <taxon>Dikarya</taxon>
        <taxon>Ascomycota</taxon>
        <taxon>Pezizomycotina</taxon>
        <taxon>Eurotiomycetes</taxon>
        <taxon>Chaetothyriomycetidae</taxon>
        <taxon>Chaetothyriales</taxon>
        <taxon>Trichomeriaceae</taxon>
        <taxon>Lithohypha</taxon>
    </lineage>
</organism>
<comment type="caution">
    <text evidence="2">The sequence shown here is derived from an EMBL/GenBank/DDBJ whole genome shotgun (WGS) entry which is preliminary data.</text>
</comment>
<reference evidence="2 3" key="1">
    <citation type="submission" date="2023-08" db="EMBL/GenBank/DDBJ databases">
        <title>Black Yeasts Isolated from many extreme environments.</title>
        <authorList>
            <person name="Coleine C."/>
            <person name="Stajich J.E."/>
            <person name="Selbmann L."/>
        </authorList>
    </citation>
    <scope>NUCLEOTIDE SEQUENCE [LARGE SCALE GENOMIC DNA]</scope>
    <source>
        <strain evidence="2 3">CCFEE 5910</strain>
    </source>
</reference>